<feature type="compositionally biased region" description="Polar residues" evidence="1">
    <location>
        <begin position="256"/>
        <end position="266"/>
    </location>
</feature>
<sequence length="338" mass="38208">MEELKVFEKSLRLKNTLDAFEDRARVEPSWHTLSILVNCEYSLFALNQSTPLRNNPFLSHWVEAIQRLEQPVTERTTRSDEAIVSSNVHTVRAELIKSLLQAGNTSQLGQKCPKQLYNEVIESPRTSSFDLRPYIRMLEEEDIYERTPEPPEPQNVSSQGDSTMPSPETGPTRSKLSDFQQWKQDLISRLQTEPEVAIPELTHLPIELSSLDFLTTLLQEGTLEALAIDSAPVISDYMQHALRLTEQMGEPPSPTEAGSSGLNDGSEQVADYGREAQTRAVKLLLLFIRNLIRKALVGMEAIYFEIQEICVRYVWIREVREFRTFIEGEGAGGGPAFG</sequence>
<feature type="region of interest" description="Disordered" evidence="1">
    <location>
        <begin position="248"/>
        <end position="267"/>
    </location>
</feature>
<gene>
    <name evidence="2" type="ORF">CC80DRAFT_425074</name>
</gene>
<dbReference type="OrthoDB" id="10265389at2759"/>
<reference evidence="2" key="1">
    <citation type="journal article" date="2020" name="Stud. Mycol.">
        <title>101 Dothideomycetes genomes: a test case for predicting lifestyles and emergence of pathogens.</title>
        <authorList>
            <person name="Haridas S."/>
            <person name="Albert R."/>
            <person name="Binder M."/>
            <person name="Bloem J."/>
            <person name="Labutti K."/>
            <person name="Salamov A."/>
            <person name="Andreopoulos B."/>
            <person name="Baker S."/>
            <person name="Barry K."/>
            <person name="Bills G."/>
            <person name="Bluhm B."/>
            <person name="Cannon C."/>
            <person name="Castanera R."/>
            <person name="Culley D."/>
            <person name="Daum C."/>
            <person name="Ezra D."/>
            <person name="Gonzalez J."/>
            <person name="Henrissat B."/>
            <person name="Kuo A."/>
            <person name="Liang C."/>
            <person name="Lipzen A."/>
            <person name="Lutzoni F."/>
            <person name="Magnuson J."/>
            <person name="Mondo S."/>
            <person name="Nolan M."/>
            <person name="Ohm R."/>
            <person name="Pangilinan J."/>
            <person name="Park H.-J."/>
            <person name="Ramirez L."/>
            <person name="Alfaro M."/>
            <person name="Sun H."/>
            <person name="Tritt A."/>
            <person name="Yoshinaga Y."/>
            <person name="Zwiers L.-H."/>
            <person name="Turgeon B."/>
            <person name="Goodwin S."/>
            <person name="Spatafora J."/>
            <person name="Crous P."/>
            <person name="Grigoriev I."/>
        </authorList>
    </citation>
    <scope>NUCLEOTIDE SEQUENCE</scope>
    <source>
        <strain evidence="2">CBS 675.92</strain>
    </source>
</reference>
<dbReference type="EMBL" id="ML977019">
    <property type="protein sequence ID" value="KAF1951227.1"/>
    <property type="molecule type" value="Genomic_DNA"/>
</dbReference>
<feature type="compositionally biased region" description="Polar residues" evidence="1">
    <location>
        <begin position="154"/>
        <end position="175"/>
    </location>
</feature>
<evidence type="ECO:0000313" key="2">
    <source>
        <dbReference type="EMBL" id="KAF1951227.1"/>
    </source>
</evidence>
<dbReference type="Proteomes" id="UP000800035">
    <property type="component" value="Unassembled WGS sequence"/>
</dbReference>
<evidence type="ECO:0000256" key="1">
    <source>
        <dbReference type="SAM" id="MobiDB-lite"/>
    </source>
</evidence>
<dbReference type="AlphaFoldDB" id="A0A6A5TQL3"/>
<dbReference type="Pfam" id="PF10155">
    <property type="entry name" value="CNOT11"/>
    <property type="match status" value="1"/>
</dbReference>
<proteinExistence type="predicted"/>
<accession>A0A6A5TQL3</accession>
<name>A0A6A5TQL3_9PLEO</name>
<feature type="region of interest" description="Disordered" evidence="1">
    <location>
        <begin position="142"/>
        <end position="175"/>
    </location>
</feature>
<keyword evidence="3" id="KW-1185">Reference proteome</keyword>
<dbReference type="GO" id="GO:0030014">
    <property type="term" value="C:CCR4-NOT complex"/>
    <property type="evidence" value="ECO:0007669"/>
    <property type="project" value="InterPro"/>
</dbReference>
<organism evidence="2 3">
    <name type="scientific">Byssothecium circinans</name>
    <dbReference type="NCBI Taxonomy" id="147558"/>
    <lineage>
        <taxon>Eukaryota</taxon>
        <taxon>Fungi</taxon>
        <taxon>Dikarya</taxon>
        <taxon>Ascomycota</taxon>
        <taxon>Pezizomycotina</taxon>
        <taxon>Dothideomycetes</taxon>
        <taxon>Pleosporomycetidae</taxon>
        <taxon>Pleosporales</taxon>
        <taxon>Massarineae</taxon>
        <taxon>Massarinaceae</taxon>
        <taxon>Byssothecium</taxon>
    </lineage>
</organism>
<protein>
    <submittedName>
        <fullName evidence="2">Uncharacterized protein</fullName>
    </submittedName>
</protein>
<dbReference type="InterPro" id="IPR019312">
    <property type="entry name" value="CNOT11"/>
</dbReference>
<evidence type="ECO:0000313" key="3">
    <source>
        <dbReference type="Proteomes" id="UP000800035"/>
    </source>
</evidence>